<name>A0A942E5G4_9HYPH</name>
<organism evidence="1 2">
    <name type="scientific">Pseudaminobacter soli</name>
    <name type="common">ex Zhang et al. 2022</name>
    <dbReference type="NCBI Taxonomy" id="2831468"/>
    <lineage>
        <taxon>Bacteria</taxon>
        <taxon>Pseudomonadati</taxon>
        <taxon>Pseudomonadota</taxon>
        <taxon>Alphaproteobacteria</taxon>
        <taxon>Hyphomicrobiales</taxon>
        <taxon>Phyllobacteriaceae</taxon>
        <taxon>Pseudaminobacter</taxon>
    </lineage>
</organism>
<reference evidence="1" key="1">
    <citation type="submission" date="2021-04" db="EMBL/GenBank/DDBJ databases">
        <title>Pseudaminobacter soli sp. nov., isolated from paddy soil contaminated by heavy metals.</title>
        <authorList>
            <person name="Zhang K."/>
        </authorList>
    </citation>
    <scope>NUCLEOTIDE SEQUENCE</scope>
    <source>
        <strain evidence="1">19-2017</strain>
    </source>
</reference>
<dbReference type="RefSeq" id="WP_188257047.1">
    <property type="nucleotide sequence ID" value="NZ_JABVCF010000014.1"/>
</dbReference>
<dbReference type="Proteomes" id="UP000680348">
    <property type="component" value="Unassembled WGS sequence"/>
</dbReference>
<evidence type="ECO:0000313" key="1">
    <source>
        <dbReference type="EMBL" id="MBS3651488.1"/>
    </source>
</evidence>
<gene>
    <name evidence="1" type="ORF">KEU06_22995</name>
</gene>
<accession>A0A942E5G4</accession>
<protein>
    <recommendedName>
        <fullName evidence="3">Curlin associated repeat-containing protein</fullName>
    </recommendedName>
</protein>
<evidence type="ECO:0008006" key="3">
    <source>
        <dbReference type="Google" id="ProtNLM"/>
    </source>
</evidence>
<keyword evidence="2" id="KW-1185">Reference proteome</keyword>
<proteinExistence type="predicted"/>
<dbReference type="AlphaFoldDB" id="A0A942E5G4"/>
<sequence>MKMQIGAILAASIVVFSTEAFAGQGNILRVLQTSPSGSVSGNSLSVDQSEANESLLIGPSDATIQALSGKTLTIDHLERATFDPGWSALQNGEKNTAKVVIEGNGGQLQLLQDNMLPNNSEAVGSKGNSAVAELAAGALGGVFQLGDGNTAKLKVDPLGKGLIAQNGNGNFADLEVLGGGKGQIVQNGNRNNQPLTVTSNTTVMVTQNGNGLQPVGTAGIQVFSTNPGTISITQTGFR</sequence>
<dbReference type="EMBL" id="JAGWCR010000014">
    <property type="protein sequence ID" value="MBS3651488.1"/>
    <property type="molecule type" value="Genomic_DNA"/>
</dbReference>
<evidence type="ECO:0000313" key="2">
    <source>
        <dbReference type="Proteomes" id="UP000680348"/>
    </source>
</evidence>
<comment type="caution">
    <text evidence="1">The sequence shown here is derived from an EMBL/GenBank/DDBJ whole genome shotgun (WGS) entry which is preliminary data.</text>
</comment>